<dbReference type="AlphaFoldDB" id="A0AAE0F0P9"/>
<sequence length="363" mass="40533">MRITNLKFPDGGINRLGFTIALGAVGLLASALVCKSRKKLSGNYILNNGRKLPCIGLGTWKSKPGEVKKAVECALRAGYRHIDCAPVYGNQKEVGEAFATVFSEGKLKRRQVFVCSKVFPKITADKFEQECRNTLRELGLEYLDLYLIHWPLVDVASIKDMWAAMEQLLEKGLVKSIGVSNFSKKKLMELMVNAKVVPAVNQVELHPNWRQDELFEYCSSKGIHLTAYCPLGSPDQFSPDGLNREATGPLPLQNSTVVSIAKECDKTAAQVLLKWAVQRGTSVVPKSVTPARIIQNFEAVQSWELSATHMKALNAFLPQYRLLHGAFHTGPKRTYKTLTELWDEDVSYLEGRTFEKPTGFKLQ</sequence>
<feature type="domain" description="NADP-dependent oxidoreductase" evidence="2">
    <location>
        <begin position="55"/>
        <end position="316"/>
    </location>
</feature>
<dbReference type="InterPro" id="IPR020471">
    <property type="entry name" value="AKR"/>
</dbReference>
<reference evidence="3 4" key="1">
    <citation type="journal article" date="2015" name="Genome Biol. Evol.">
        <title>Comparative Genomics of a Bacterivorous Green Alga Reveals Evolutionary Causalities and Consequences of Phago-Mixotrophic Mode of Nutrition.</title>
        <authorList>
            <person name="Burns J.A."/>
            <person name="Paasch A."/>
            <person name="Narechania A."/>
            <person name="Kim E."/>
        </authorList>
    </citation>
    <scope>NUCLEOTIDE SEQUENCE [LARGE SCALE GENOMIC DNA]</scope>
    <source>
        <strain evidence="3 4">PLY_AMNH</strain>
    </source>
</reference>
<evidence type="ECO:0000256" key="1">
    <source>
        <dbReference type="ARBA" id="ARBA00023002"/>
    </source>
</evidence>
<dbReference type="CDD" id="cd19071">
    <property type="entry name" value="AKR_AKR1-5-like"/>
    <property type="match status" value="1"/>
</dbReference>
<keyword evidence="1" id="KW-0560">Oxidoreductase</keyword>
<dbReference type="PROSITE" id="PS00062">
    <property type="entry name" value="ALDOKETO_REDUCTASE_2"/>
    <property type="match status" value="1"/>
</dbReference>
<organism evidence="3 4">
    <name type="scientific">Cymbomonas tetramitiformis</name>
    <dbReference type="NCBI Taxonomy" id="36881"/>
    <lineage>
        <taxon>Eukaryota</taxon>
        <taxon>Viridiplantae</taxon>
        <taxon>Chlorophyta</taxon>
        <taxon>Pyramimonadophyceae</taxon>
        <taxon>Pyramimonadales</taxon>
        <taxon>Pyramimonadaceae</taxon>
        <taxon>Cymbomonas</taxon>
    </lineage>
</organism>
<dbReference type="InterPro" id="IPR018170">
    <property type="entry name" value="Aldo/ket_reductase_CS"/>
</dbReference>
<dbReference type="PROSITE" id="PS00063">
    <property type="entry name" value="ALDOKETO_REDUCTASE_3"/>
    <property type="match status" value="1"/>
</dbReference>
<dbReference type="Gene3D" id="3.20.20.100">
    <property type="entry name" value="NADP-dependent oxidoreductase domain"/>
    <property type="match status" value="1"/>
</dbReference>
<dbReference type="PANTHER" id="PTHR11732">
    <property type="entry name" value="ALDO/KETO REDUCTASE"/>
    <property type="match status" value="1"/>
</dbReference>
<dbReference type="Pfam" id="PF00248">
    <property type="entry name" value="Aldo_ket_red"/>
    <property type="match status" value="1"/>
</dbReference>
<gene>
    <name evidence="3" type="ORF">CYMTET_42995</name>
</gene>
<dbReference type="GO" id="GO:0016616">
    <property type="term" value="F:oxidoreductase activity, acting on the CH-OH group of donors, NAD or NADP as acceptor"/>
    <property type="evidence" value="ECO:0007669"/>
    <property type="project" value="UniProtKB-ARBA"/>
</dbReference>
<dbReference type="SUPFAM" id="SSF51430">
    <property type="entry name" value="NAD(P)-linked oxidoreductase"/>
    <property type="match status" value="1"/>
</dbReference>
<comment type="caution">
    <text evidence="3">The sequence shown here is derived from an EMBL/GenBank/DDBJ whole genome shotgun (WGS) entry which is preliminary data.</text>
</comment>
<evidence type="ECO:0000313" key="3">
    <source>
        <dbReference type="EMBL" id="KAK3247508.1"/>
    </source>
</evidence>
<protein>
    <recommendedName>
        <fullName evidence="2">NADP-dependent oxidoreductase domain-containing protein</fullName>
    </recommendedName>
</protein>
<evidence type="ECO:0000259" key="2">
    <source>
        <dbReference type="Pfam" id="PF00248"/>
    </source>
</evidence>
<proteinExistence type="predicted"/>
<name>A0AAE0F0P9_9CHLO</name>
<evidence type="ECO:0000313" key="4">
    <source>
        <dbReference type="Proteomes" id="UP001190700"/>
    </source>
</evidence>
<dbReference type="InterPro" id="IPR023210">
    <property type="entry name" value="NADP_OxRdtase_dom"/>
</dbReference>
<dbReference type="PRINTS" id="PR00069">
    <property type="entry name" value="ALDKETRDTASE"/>
</dbReference>
<dbReference type="InterPro" id="IPR036812">
    <property type="entry name" value="NAD(P)_OxRdtase_dom_sf"/>
</dbReference>
<dbReference type="Proteomes" id="UP001190700">
    <property type="component" value="Unassembled WGS sequence"/>
</dbReference>
<accession>A0AAE0F0P9</accession>
<dbReference type="EMBL" id="LGRX02028906">
    <property type="protein sequence ID" value="KAK3247508.1"/>
    <property type="molecule type" value="Genomic_DNA"/>
</dbReference>
<keyword evidence="4" id="KW-1185">Reference proteome</keyword>
<dbReference type="FunFam" id="3.20.20.100:FF:000002">
    <property type="entry name" value="2,5-diketo-D-gluconic acid reductase A"/>
    <property type="match status" value="1"/>
</dbReference>
<dbReference type="PROSITE" id="PS00798">
    <property type="entry name" value="ALDOKETO_REDUCTASE_1"/>
    <property type="match status" value="1"/>
</dbReference>